<evidence type="ECO:0000313" key="1">
    <source>
        <dbReference type="EMBL" id="NIJ44311.1"/>
    </source>
</evidence>
<protein>
    <submittedName>
        <fullName evidence="1">Glycosyltransferase involved in cell wall biosynthesis</fullName>
    </submittedName>
</protein>
<evidence type="ECO:0000313" key="2">
    <source>
        <dbReference type="Proteomes" id="UP000745859"/>
    </source>
</evidence>
<gene>
    <name evidence="1" type="ORF">FHR24_000750</name>
</gene>
<dbReference type="Gene3D" id="3.40.50.2000">
    <property type="entry name" value="Glycogen Phosphorylase B"/>
    <property type="match status" value="1"/>
</dbReference>
<sequence length="392" mass="45536">MSSKQKIIVVDSFSVNNFHETFNSAFLLALKLSSKKKITYYASNSAIIAIKNLVKNNILTEELKNVDFLSLKLYKGTNSIAIFFRYFLSSFINLKKLLFSSKEDTLIFTLLNPFFVWPLQLLLLFVHRKVFVICHGELELPIKKSAIYKPTYFYKKLIHSFLSSRKINKQLKLIVLGDNIKQYLLTLYPNLKQEQLKVIDHPSIFKQEKNKQEIRSTNKLIIGTVGAVSMEKGFTKLVELSNLINKERVCIHVVGSYHFNIDNYKNIHFVSKNGLQLPTQTYKEGINRLDFVLFLFHKNSYKLTVSGAVFDAINLNKPIIAIKNSYFESIFNLYGPIGYLCNDVSEIQQIIDNLNKDNDYKEQYVKFTNNIHKLKEHYSYKSIALQLHKLNL</sequence>
<comment type="caution">
    <text evidence="1">The sequence shown here is derived from an EMBL/GenBank/DDBJ whole genome shotgun (WGS) entry which is preliminary data.</text>
</comment>
<dbReference type="RefSeq" id="WP_167184074.1">
    <property type="nucleotide sequence ID" value="NZ_JAASQL010000001.1"/>
</dbReference>
<organism evidence="1 2">
    <name type="scientific">Wenyingzhuangia heitensis</name>
    <dbReference type="NCBI Taxonomy" id="1487859"/>
    <lineage>
        <taxon>Bacteria</taxon>
        <taxon>Pseudomonadati</taxon>
        <taxon>Bacteroidota</taxon>
        <taxon>Flavobacteriia</taxon>
        <taxon>Flavobacteriales</taxon>
        <taxon>Flavobacteriaceae</taxon>
        <taxon>Wenyingzhuangia</taxon>
    </lineage>
</organism>
<proteinExistence type="predicted"/>
<reference evidence="1 2" key="1">
    <citation type="submission" date="2020-03" db="EMBL/GenBank/DDBJ databases">
        <title>Genomic Encyclopedia of Type Strains, Phase IV (KMG-IV): sequencing the most valuable type-strain genomes for metagenomic binning, comparative biology and taxonomic classification.</title>
        <authorList>
            <person name="Goeker M."/>
        </authorList>
    </citation>
    <scope>NUCLEOTIDE SEQUENCE [LARGE SCALE GENOMIC DNA]</scope>
    <source>
        <strain evidence="1 2">DSM 101599</strain>
    </source>
</reference>
<accession>A0ABX0UAY0</accession>
<dbReference type="EMBL" id="JAASQL010000001">
    <property type="protein sequence ID" value="NIJ44311.1"/>
    <property type="molecule type" value="Genomic_DNA"/>
</dbReference>
<name>A0ABX0UAY0_9FLAO</name>
<dbReference type="SUPFAM" id="SSF53756">
    <property type="entry name" value="UDP-Glycosyltransferase/glycogen phosphorylase"/>
    <property type="match status" value="1"/>
</dbReference>
<dbReference type="Proteomes" id="UP000745859">
    <property type="component" value="Unassembled WGS sequence"/>
</dbReference>
<keyword evidence="2" id="KW-1185">Reference proteome</keyword>